<name>A0A5S9YES1_ARATH</name>
<dbReference type="Pfam" id="PF08387">
    <property type="entry name" value="FBD"/>
    <property type="match status" value="1"/>
</dbReference>
<accession>A0A5S9YES1</accession>
<dbReference type="SUPFAM" id="SSF52047">
    <property type="entry name" value="RNI-like"/>
    <property type="match status" value="1"/>
</dbReference>
<dbReference type="OrthoDB" id="1436850at2759"/>
<gene>
    <name evidence="2" type="ORF">C24_LOCUS25746</name>
</gene>
<dbReference type="InterPro" id="IPR050232">
    <property type="entry name" value="FBL13/AtMIF1-like"/>
</dbReference>
<dbReference type="InterPro" id="IPR055411">
    <property type="entry name" value="LRR_FXL15/At3g58940/PEG3-like"/>
</dbReference>
<evidence type="ECO:0000259" key="1">
    <source>
        <dbReference type="SMART" id="SM00579"/>
    </source>
</evidence>
<dbReference type="EMBL" id="CACSHJ010000096">
    <property type="protein sequence ID" value="CAA0410200.1"/>
    <property type="molecule type" value="Genomic_DNA"/>
</dbReference>
<dbReference type="SUPFAM" id="SSF81383">
    <property type="entry name" value="F-box domain"/>
    <property type="match status" value="1"/>
</dbReference>
<dbReference type="InterPro" id="IPR001810">
    <property type="entry name" value="F-box_dom"/>
</dbReference>
<dbReference type="InterPro" id="IPR036047">
    <property type="entry name" value="F-box-like_dom_sf"/>
</dbReference>
<dbReference type="SMART" id="SM00579">
    <property type="entry name" value="FBD"/>
    <property type="match status" value="1"/>
</dbReference>
<dbReference type="ExpressionAtlas" id="A0A5S9YES1">
    <property type="expression patterns" value="baseline and differential"/>
</dbReference>
<dbReference type="Gene3D" id="3.80.10.10">
    <property type="entry name" value="Ribonuclease Inhibitor"/>
    <property type="match status" value="1"/>
</dbReference>
<dbReference type="AlphaFoldDB" id="A0A5S9YES1"/>
<proteinExistence type="predicted"/>
<dbReference type="Pfam" id="PF00646">
    <property type="entry name" value="F-box"/>
    <property type="match status" value="1"/>
</dbReference>
<organism evidence="2 3">
    <name type="scientific">Arabidopsis thaliana</name>
    <name type="common">Mouse-ear cress</name>
    <dbReference type="NCBI Taxonomy" id="3702"/>
    <lineage>
        <taxon>Eukaryota</taxon>
        <taxon>Viridiplantae</taxon>
        <taxon>Streptophyta</taxon>
        <taxon>Embryophyta</taxon>
        <taxon>Tracheophyta</taxon>
        <taxon>Spermatophyta</taxon>
        <taxon>Magnoliopsida</taxon>
        <taxon>eudicotyledons</taxon>
        <taxon>Gunneridae</taxon>
        <taxon>Pentapetalae</taxon>
        <taxon>rosids</taxon>
        <taxon>malvids</taxon>
        <taxon>Brassicales</taxon>
        <taxon>Brassicaceae</taxon>
        <taxon>Camelineae</taxon>
        <taxon>Arabidopsis</taxon>
    </lineage>
</organism>
<evidence type="ECO:0000313" key="2">
    <source>
        <dbReference type="EMBL" id="CAA0410200.1"/>
    </source>
</evidence>
<feature type="domain" description="FBD" evidence="1">
    <location>
        <begin position="366"/>
        <end position="439"/>
    </location>
</feature>
<dbReference type="PANTHER" id="PTHR31900">
    <property type="entry name" value="F-BOX/RNI SUPERFAMILY PROTEIN-RELATED"/>
    <property type="match status" value="1"/>
</dbReference>
<reference evidence="2 3" key="1">
    <citation type="submission" date="2019-12" db="EMBL/GenBank/DDBJ databases">
        <authorList>
            <person name="Jiao W.-B."/>
            <person name="Schneeberger K."/>
        </authorList>
    </citation>
    <scope>NUCLEOTIDE SEQUENCE [LARGE SCALE GENOMIC DNA]</scope>
    <source>
        <strain evidence="3">cv. C24</strain>
    </source>
</reference>
<dbReference type="InterPro" id="IPR006566">
    <property type="entry name" value="FBD"/>
</dbReference>
<dbReference type="Gene3D" id="1.20.1280.50">
    <property type="match status" value="1"/>
</dbReference>
<dbReference type="Pfam" id="PF24758">
    <property type="entry name" value="LRR_At5g56370"/>
    <property type="match status" value="1"/>
</dbReference>
<evidence type="ECO:0000313" key="3">
    <source>
        <dbReference type="Proteomes" id="UP000434276"/>
    </source>
</evidence>
<protein>
    <recommendedName>
        <fullName evidence="1">FBD domain-containing protein</fullName>
    </recommendedName>
</protein>
<sequence>MDRISHLADEILSKILSFLGTKDVMQTMLLSKRFKSQWLLVPKLEFDDSTHLPETWGYQEPDYGNFRRFVDRSLLSREGRVLQTLFLKLGRQCSYDDIAIWVGIAVKRGLMELKLKYTDSYYPKRSSLPRSLYTCETLVVLKLKKGYLDVPDLVCLRSLKTLSLRDMNYSNASCLLRLLASCPVLEELFIQQGYYDSCALSFKIILPCLKKLSYLPKRKKKYSGIDRSEVSGGISGLVLDAPSLKYLHIVDRSGLFSVSEIININAVVKATLEVNASRPEKLLYSLVSVEHIRLCLSATEVVYPVGLGSSFHKLKRLEVCTCKSEWLDLFIHLLEDSPSLQDIKINQCHPVTNPRPQWNQPGSVPRCLSSSLETLEWVEYGGTHEEKELSTYLFKTAVCLKKASFTAKWSGGDANKKLQMLQELALSPRVSPTCELVFN</sequence>
<dbReference type="InterPro" id="IPR032675">
    <property type="entry name" value="LRR_dom_sf"/>
</dbReference>
<dbReference type="Proteomes" id="UP000434276">
    <property type="component" value="Unassembled WGS sequence"/>
</dbReference>
<dbReference type="PANTHER" id="PTHR31900:SF29">
    <property type="entry name" value="FBD-LIKE DOMAIN FAMILY PROTEIN"/>
    <property type="match status" value="1"/>
</dbReference>